<proteinExistence type="predicted"/>
<protein>
    <recommendedName>
        <fullName evidence="3">ATP-grasp domain-containing protein</fullName>
    </recommendedName>
</protein>
<keyword evidence="2" id="KW-1185">Reference proteome</keyword>
<dbReference type="SUPFAM" id="SSF56059">
    <property type="entry name" value="Glutathione synthetase ATP-binding domain-like"/>
    <property type="match status" value="1"/>
</dbReference>
<evidence type="ECO:0000313" key="1">
    <source>
        <dbReference type="EMBL" id="SCG18987.1"/>
    </source>
</evidence>
<dbReference type="EMBL" id="LT607733">
    <property type="protein sequence ID" value="SCG18987.1"/>
    <property type="molecule type" value="Genomic_DNA"/>
</dbReference>
<organism evidence="1 2">
    <name type="scientific">Micromonospora echinofusca</name>
    <dbReference type="NCBI Taxonomy" id="47858"/>
    <lineage>
        <taxon>Bacteria</taxon>
        <taxon>Bacillati</taxon>
        <taxon>Actinomycetota</taxon>
        <taxon>Actinomycetes</taxon>
        <taxon>Micromonosporales</taxon>
        <taxon>Micromonosporaceae</taxon>
        <taxon>Micromonospora</taxon>
    </lineage>
</organism>
<sequence>MALSGSSEQNAHPAVVLVNGAGGAELTGVHELLTDGFHTPSILLTARDLSAQAVGLDPETGTLEVAGRRVRPAVVWTRHCAPDTLTAHARPAGSVTALDAVACSRFLAQLAAAADVTVPGPAPLGTDQLRQARPLGVRTPRTLLTTDIAASARSLGAARVIVKTPDFRLVEPDPERWASHLPVVLDAATATGHPGRPVVLQEYVEHAAELRVYHLDGGLCAFQVRQPTPAARWTDPDVVTVTRVECPAAVAAAVRTLATAWGLRYAAFDLLLTSAGEVVLLEANPDGDWLFYQRRAGWTGMSFLAAVMVRQLFVEATSRGGRSDARTAT</sequence>
<dbReference type="RefSeq" id="WP_089002516.1">
    <property type="nucleotide sequence ID" value="NZ_JBFAAC010000007.1"/>
</dbReference>
<dbReference type="GeneID" id="95805006"/>
<dbReference type="AlphaFoldDB" id="A0A1C5GGW0"/>
<evidence type="ECO:0008006" key="3">
    <source>
        <dbReference type="Google" id="ProtNLM"/>
    </source>
</evidence>
<dbReference type="Gene3D" id="3.30.470.20">
    <property type="entry name" value="ATP-grasp fold, B domain"/>
    <property type="match status" value="1"/>
</dbReference>
<name>A0A1C5GGW0_MICEH</name>
<accession>A0A1C5GGW0</accession>
<evidence type="ECO:0000313" key="2">
    <source>
        <dbReference type="Proteomes" id="UP000198251"/>
    </source>
</evidence>
<dbReference type="Proteomes" id="UP000198251">
    <property type="component" value="Chromosome I"/>
</dbReference>
<reference evidence="1 2" key="1">
    <citation type="submission" date="2016-06" db="EMBL/GenBank/DDBJ databases">
        <authorList>
            <person name="Kjaerup R.B."/>
            <person name="Dalgaard T.S."/>
            <person name="Juul-Madsen H.R."/>
        </authorList>
    </citation>
    <scope>NUCLEOTIDE SEQUENCE [LARGE SCALE GENOMIC DNA]</scope>
    <source>
        <strain evidence="1 2">DSM 43913</strain>
    </source>
</reference>
<gene>
    <name evidence="1" type="ORF">GA0070610_5344</name>
</gene>